<protein>
    <submittedName>
        <fullName evidence="2">Uncharacterized protein</fullName>
    </submittedName>
</protein>
<organism evidence="2 3">
    <name type="scientific">Cymbomonas tetramitiformis</name>
    <dbReference type="NCBI Taxonomy" id="36881"/>
    <lineage>
        <taxon>Eukaryota</taxon>
        <taxon>Viridiplantae</taxon>
        <taxon>Chlorophyta</taxon>
        <taxon>Pyramimonadophyceae</taxon>
        <taxon>Pyramimonadales</taxon>
        <taxon>Pyramimonadaceae</taxon>
        <taxon>Cymbomonas</taxon>
    </lineage>
</organism>
<feature type="region of interest" description="Disordered" evidence="1">
    <location>
        <begin position="253"/>
        <end position="297"/>
    </location>
</feature>
<reference evidence="2 3" key="1">
    <citation type="journal article" date="2015" name="Genome Biol. Evol.">
        <title>Comparative Genomics of a Bacterivorous Green Alga Reveals Evolutionary Causalities and Consequences of Phago-Mixotrophic Mode of Nutrition.</title>
        <authorList>
            <person name="Burns J.A."/>
            <person name="Paasch A."/>
            <person name="Narechania A."/>
            <person name="Kim E."/>
        </authorList>
    </citation>
    <scope>NUCLEOTIDE SEQUENCE [LARGE SCALE GENOMIC DNA]</scope>
    <source>
        <strain evidence="2 3">PLY_AMNH</strain>
    </source>
</reference>
<dbReference type="AlphaFoldDB" id="A0AAE0BER7"/>
<gene>
    <name evidence="2" type="ORF">CYMTET_55194</name>
</gene>
<evidence type="ECO:0000313" key="2">
    <source>
        <dbReference type="EMBL" id="KAK3234644.1"/>
    </source>
</evidence>
<feature type="compositionally biased region" description="Acidic residues" evidence="1">
    <location>
        <begin position="284"/>
        <end position="297"/>
    </location>
</feature>
<feature type="compositionally biased region" description="Basic and acidic residues" evidence="1">
    <location>
        <begin position="258"/>
        <end position="276"/>
    </location>
</feature>
<evidence type="ECO:0000256" key="1">
    <source>
        <dbReference type="SAM" id="MobiDB-lite"/>
    </source>
</evidence>
<sequence length="374" mass="41825">MQSMINTFSYNIARGAPVRDTRNRIIVGAGHVIPELVAAGGTPSLHLSSNDVYVTHDATFTETSSSYTTMSSTETKDPNDLIVLASAEAYTMIAGKLLEVCNNVLSEYTHRTKGQYHEPHDWREIHLRIISDDAKFRFETTHLIAMAREQKLLTSYRTLLRNADIDITFRVAGEIAHLLGKIDVERSRRTHIMCLTKDAEGMEPYVHFLKQLAESENFTKVTTVNVLPYALRNPYVQITAARPVTSYEQLQVSTRSVEVGDHPPSDVEPRGNDEATYHPNYEDTPSDSEEAEECAEEDIEEITQHATASVHAAPGRPNTFSNFASFIPQRMDIIFGETNGAHNAAIDQKYNLQVDDTAQRLHDTRLDASGICNT</sequence>
<dbReference type="Proteomes" id="UP001190700">
    <property type="component" value="Unassembled WGS sequence"/>
</dbReference>
<accession>A0AAE0BER7</accession>
<evidence type="ECO:0000313" key="3">
    <source>
        <dbReference type="Proteomes" id="UP001190700"/>
    </source>
</evidence>
<dbReference type="EMBL" id="LGRX02035483">
    <property type="protein sequence ID" value="KAK3234644.1"/>
    <property type="molecule type" value="Genomic_DNA"/>
</dbReference>
<comment type="caution">
    <text evidence="2">The sequence shown here is derived from an EMBL/GenBank/DDBJ whole genome shotgun (WGS) entry which is preliminary data.</text>
</comment>
<name>A0AAE0BER7_9CHLO</name>
<proteinExistence type="predicted"/>
<keyword evidence="3" id="KW-1185">Reference proteome</keyword>